<protein>
    <recommendedName>
        <fullName evidence="3">EF-hand domain-containing protein</fullName>
    </recommendedName>
</protein>
<reference evidence="4 5" key="1">
    <citation type="submission" date="2017-08" db="EMBL/GenBank/DDBJ databases">
        <title>Acidophilic green algal genome provides insights into adaptation to an acidic environment.</title>
        <authorList>
            <person name="Hirooka S."/>
            <person name="Hirose Y."/>
            <person name="Kanesaki Y."/>
            <person name="Higuchi S."/>
            <person name="Fujiwara T."/>
            <person name="Onuma R."/>
            <person name="Era A."/>
            <person name="Ohbayashi R."/>
            <person name="Uzuka A."/>
            <person name="Nozaki H."/>
            <person name="Yoshikawa H."/>
            <person name="Miyagishima S.Y."/>
        </authorList>
    </citation>
    <scope>NUCLEOTIDE SEQUENCE [LARGE SCALE GENOMIC DNA]</scope>
    <source>
        <strain evidence="4 5">NIES-2499</strain>
    </source>
</reference>
<dbReference type="PROSITE" id="PS50222">
    <property type="entry name" value="EF_HAND_2"/>
    <property type="match status" value="1"/>
</dbReference>
<evidence type="ECO:0000313" key="4">
    <source>
        <dbReference type="EMBL" id="GAX81869.1"/>
    </source>
</evidence>
<feature type="region of interest" description="Disordered" evidence="2">
    <location>
        <begin position="632"/>
        <end position="715"/>
    </location>
</feature>
<feature type="domain" description="EF-hand" evidence="3">
    <location>
        <begin position="328"/>
        <end position="363"/>
    </location>
</feature>
<dbReference type="AlphaFoldDB" id="A0A250XG33"/>
<dbReference type="GO" id="GO:0005509">
    <property type="term" value="F:calcium ion binding"/>
    <property type="evidence" value="ECO:0007669"/>
    <property type="project" value="InterPro"/>
</dbReference>
<name>A0A250XG33_9CHLO</name>
<accession>A0A250XG33</accession>
<dbReference type="EMBL" id="BEGY01000072">
    <property type="protein sequence ID" value="GAX81869.1"/>
    <property type="molecule type" value="Genomic_DNA"/>
</dbReference>
<evidence type="ECO:0000256" key="2">
    <source>
        <dbReference type="SAM" id="MobiDB-lite"/>
    </source>
</evidence>
<dbReference type="Gene3D" id="1.10.238.10">
    <property type="entry name" value="EF-hand"/>
    <property type="match status" value="1"/>
</dbReference>
<dbReference type="OrthoDB" id="531745at2759"/>
<feature type="compositionally biased region" description="Basic and acidic residues" evidence="2">
    <location>
        <begin position="639"/>
        <end position="648"/>
    </location>
</feature>
<dbReference type="Proteomes" id="UP000232323">
    <property type="component" value="Unassembled WGS sequence"/>
</dbReference>
<dbReference type="SUPFAM" id="SSF47473">
    <property type="entry name" value="EF-hand"/>
    <property type="match status" value="1"/>
</dbReference>
<keyword evidence="5" id="KW-1185">Reference proteome</keyword>
<dbReference type="PROSITE" id="PS00018">
    <property type="entry name" value="EF_HAND_1"/>
    <property type="match status" value="1"/>
</dbReference>
<gene>
    <name evidence="4" type="ORF">CEUSTIGMA_g9297.t1</name>
</gene>
<dbReference type="InterPro" id="IPR002048">
    <property type="entry name" value="EF_hand_dom"/>
</dbReference>
<dbReference type="InterPro" id="IPR018247">
    <property type="entry name" value="EF_Hand_1_Ca_BS"/>
</dbReference>
<comment type="caution">
    <text evidence="4">The sequence shown here is derived from an EMBL/GenBank/DDBJ whole genome shotgun (WGS) entry which is preliminary data.</text>
</comment>
<feature type="compositionally biased region" description="Basic and acidic residues" evidence="2">
    <location>
        <begin position="699"/>
        <end position="709"/>
    </location>
</feature>
<evidence type="ECO:0000256" key="1">
    <source>
        <dbReference type="ARBA" id="ARBA00022837"/>
    </source>
</evidence>
<keyword evidence="1" id="KW-0106">Calcium</keyword>
<dbReference type="InterPro" id="IPR011992">
    <property type="entry name" value="EF-hand-dom_pair"/>
</dbReference>
<proteinExistence type="predicted"/>
<dbReference type="SMART" id="SM00054">
    <property type="entry name" value="EFh"/>
    <property type="match status" value="1"/>
</dbReference>
<sequence length="731" mass="80684">MAPCVTGAPALEGSVLAKIRQALLAANLIRDTKVNPDEPACECGSPEKEIPSRGVSLAWLKSFSECLRLAGLPKDYTTANVVTKVLQSLVRSALKKNCAWEVIPAEHLGPPEHYLIHAWQGSFQDMVNQLVIKFDPPPPPNHPPQPPATLKGFFLWVDFVSVPFNEFLGHHIDTAMIKQAVTTCQKGALLIIDKGLAFLNRTWCLFEIFLTVYNLEVSKLHILFPLDLDIQLPRQLESQLRAVDLSLNSECTKPEDKLRIIADVKHSVGLKRMHESLKGGMEKAARATLRWGNMMQLSAYCALLLEGHEFSLLNCTLSSLPELAVDEKMLNEIKEIFMVYDSDGSGELDKVEFVAVLGVAGFSEAEANDIFDQVNTDGGDGVGIEEFESWWAESQKTLWQGQRRQTVDTTVEGLMKLLDGYHLLLTRTGGMEELSPYFQTWRDRLRSGSLLDLQGKLSPPTMRGDWRSTVDQLAWKLHNEDHKGAIKLMHTFLLENADALDSSIGSIVSPKAEASRKEILIQLHAYLDLLVLLLRWHPSKAGQAKHFGRAADQYKSLISTADDPLLGSPRGKGKLKSNFAKNGQKGKKGQKSWLTFDLISSMVHLKYGEDQTISQGLIQEAGSALGRWMAANRSKGGKPGRDVGDMSRDYLYNMSSTDPDEIGSGRSPGARRAGAGGHSSKDTDGKLPPVRGSYPGSDKNGDTIREQASRRNNLMVGGVSMTRLPNVGRVR</sequence>
<evidence type="ECO:0000313" key="5">
    <source>
        <dbReference type="Proteomes" id="UP000232323"/>
    </source>
</evidence>
<dbReference type="CDD" id="cd00051">
    <property type="entry name" value="EFh"/>
    <property type="match status" value="1"/>
</dbReference>
<feature type="compositionally biased region" description="Low complexity" evidence="2">
    <location>
        <begin position="664"/>
        <end position="673"/>
    </location>
</feature>
<evidence type="ECO:0000259" key="3">
    <source>
        <dbReference type="PROSITE" id="PS50222"/>
    </source>
</evidence>
<organism evidence="4 5">
    <name type="scientific">Chlamydomonas eustigma</name>
    <dbReference type="NCBI Taxonomy" id="1157962"/>
    <lineage>
        <taxon>Eukaryota</taxon>
        <taxon>Viridiplantae</taxon>
        <taxon>Chlorophyta</taxon>
        <taxon>core chlorophytes</taxon>
        <taxon>Chlorophyceae</taxon>
        <taxon>CS clade</taxon>
        <taxon>Chlamydomonadales</taxon>
        <taxon>Chlamydomonadaceae</taxon>
        <taxon>Chlamydomonas</taxon>
    </lineage>
</organism>